<reference evidence="9 10" key="1">
    <citation type="submission" date="2016-09" db="EMBL/GenBank/DDBJ databases">
        <title>Extensive genetic diversity and differential bi-allelic expression allows diatom success in the polar Southern Ocean.</title>
        <authorList>
            <consortium name="DOE Joint Genome Institute"/>
            <person name="Mock T."/>
            <person name="Otillar R.P."/>
            <person name="Strauss J."/>
            <person name="Dupont C."/>
            <person name="Frickenhaus S."/>
            <person name="Maumus F."/>
            <person name="Mcmullan M."/>
            <person name="Sanges R."/>
            <person name="Schmutz J."/>
            <person name="Toseland A."/>
            <person name="Valas R."/>
            <person name="Veluchamy A."/>
            <person name="Ward B.J."/>
            <person name="Allen A."/>
            <person name="Barry K."/>
            <person name="Falciatore A."/>
            <person name="Ferrante M."/>
            <person name="Fortunato A.E."/>
            <person name="Gloeckner G."/>
            <person name="Gruber A."/>
            <person name="Hipkin R."/>
            <person name="Janech M."/>
            <person name="Kroth P."/>
            <person name="Leese F."/>
            <person name="Lindquist E."/>
            <person name="Lyon B.R."/>
            <person name="Martin J."/>
            <person name="Mayer C."/>
            <person name="Parker M."/>
            <person name="Quesneville H."/>
            <person name="Raymond J."/>
            <person name="Uhlig C."/>
            <person name="Valentin K.U."/>
            <person name="Worden A.Z."/>
            <person name="Armbrust E.V."/>
            <person name="Bowler C."/>
            <person name="Green B."/>
            <person name="Moulton V."/>
            <person name="Van Oosterhout C."/>
            <person name="Grigoriev I."/>
        </authorList>
    </citation>
    <scope>NUCLEOTIDE SEQUENCE [LARGE SCALE GENOMIC DNA]</scope>
    <source>
        <strain evidence="9 10">CCMP1102</strain>
    </source>
</reference>
<dbReference type="GO" id="GO:0005506">
    <property type="term" value="F:iron ion binding"/>
    <property type="evidence" value="ECO:0007669"/>
    <property type="project" value="InterPro"/>
</dbReference>
<dbReference type="SUPFAM" id="SSF48264">
    <property type="entry name" value="Cytochrome P450"/>
    <property type="match status" value="1"/>
</dbReference>
<evidence type="ECO:0000256" key="2">
    <source>
        <dbReference type="ARBA" id="ARBA00022617"/>
    </source>
</evidence>
<dbReference type="InterPro" id="IPR001128">
    <property type="entry name" value="Cyt_P450"/>
</dbReference>
<dbReference type="InterPro" id="IPR050196">
    <property type="entry name" value="Cytochrome_P450_Monoox"/>
</dbReference>
<evidence type="ECO:0000313" key="10">
    <source>
        <dbReference type="Proteomes" id="UP000095751"/>
    </source>
</evidence>
<comment type="cofactor">
    <cofactor evidence="7">
        <name>heme</name>
        <dbReference type="ChEBI" id="CHEBI:30413"/>
    </cofactor>
</comment>
<protein>
    <submittedName>
        <fullName evidence="9">Cytochrome P450</fullName>
    </submittedName>
</protein>
<dbReference type="KEGG" id="fcy:FRACYDRAFT_191656"/>
<keyword evidence="4 8" id="KW-0560">Oxidoreductase</keyword>
<dbReference type="InterPro" id="IPR036396">
    <property type="entry name" value="Cyt_P450_sf"/>
</dbReference>
<dbReference type="InterPro" id="IPR002401">
    <property type="entry name" value="Cyt_P450_E_grp-I"/>
</dbReference>
<organism evidence="9 10">
    <name type="scientific">Fragilariopsis cylindrus CCMP1102</name>
    <dbReference type="NCBI Taxonomy" id="635003"/>
    <lineage>
        <taxon>Eukaryota</taxon>
        <taxon>Sar</taxon>
        <taxon>Stramenopiles</taxon>
        <taxon>Ochrophyta</taxon>
        <taxon>Bacillariophyta</taxon>
        <taxon>Bacillariophyceae</taxon>
        <taxon>Bacillariophycidae</taxon>
        <taxon>Bacillariales</taxon>
        <taxon>Bacillariaceae</taxon>
        <taxon>Fragilariopsis</taxon>
    </lineage>
</organism>
<proteinExistence type="inferred from homology"/>
<evidence type="ECO:0000256" key="4">
    <source>
        <dbReference type="ARBA" id="ARBA00023002"/>
    </source>
</evidence>
<keyword evidence="10" id="KW-1185">Reference proteome</keyword>
<dbReference type="InParanoid" id="A0A1E7F2I0"/>
<keyword evidence="5 7" id="KW-0408">Iron</keyword>
<dbReference type="GO" id="GO:0020037">
    <property type="term" value="F:heme binding"/>
    <property type="evidence" value="ECO:0007669"/>
    <property type="project" value="InterPro"/>
</dbReference>
<gene>
    <name evidence="9" type="ORF">FRACYDRAFT_191656</name>
</gene>
<keyword evidence="6 8" id="KW-0503">Monooxygenase</keyword>
<evidence type="ECO:0000256" key="1">
    <source>
        <dbReference type="ARBA" id="ARBA00010617"/>
    </source>
</evidence>
<sequence length="453" mass="51430">MLYGNNAYPPYARAGMMKTIRTSMTSSQLPWFFKQCSEDINSSVFRLRLPFANAPMVVAVGDIDTVKEILQDPGTIKSEPHFASIASIAAGVPNILTSEGPQWKKSRKAVSPAFMKKHLDRMHHICREETEDWINNKLKRFMDKDVDFDIGTEMVLLTLSILCRSAFDYEMKPKELKAIGAELSIASKEFAFNELNRPFRARFGILLSSVRRARLARTRLQDFAKNILQGYRKKKRLANSTAVSTEETIISCIADSKKYDDDSQRIADIVMFLFAGVENTAYSLAWTLFELANNPKVAYDLRSALNGNKDMRAQEMLKDVLREGMRLRPPVSGIGIRTVGRDFYMGKKSIVIPKGSQIFVPSLVLTRFDVEDPETFRPSRWRDHPEKSFLLFSTGRRNCVGQSLALAEITWVLSRLCAKYEFEVTSKGSTEYSSGTMKCLKTRLKAQCIKKNK</sequence>
<evidence type="ECO:0000256" key="6">
    <source>
        <dbReference type="ARBA" id="ARBA00023033"/>
    </source>
</evidence>
<dbReference type="PRINTS" id="PR00463">
    <property type="entry name" value="EP450I"/>
</dbReference>
<dbReference type="GO" id="GO:0016705">
    <property type="term" value="F:oxidoreductase activity, acting on paired donors, with incorporation or reduction of molecular oxygen"/>
    <property type="evidence" value="ECO:0007669"/>
    <property type="project" value="InterPro"/>
</dbReference>
<comment type="similarity">
    <text evidence="1 8">Belongs to the cytochrome P450 family.</text>
</comment>
<dbReference type="Pfam" id="PF00067">
    <property type="entry name" value="p450"/>
    <property type="match status" value="1"/>
</dbReference>
<dbReference type="PANTHER" id="PTHR24291:SF50">
    <property type="entry name" value="BIFUNCTIONAL ALBAFLAVENONE MONOOXYGENASE_TERPENE SYNTHASE"/>
    <property type="match status" value="1"/>
</dbReference>
<evidence type="ECO:0000256" key="3">
    <source>
        <dbReference type="ARBA" id="ARBA00022723"/>
    </source>
</evidence>
<evidence type="ECO:0000256" key="7">
    <source>
        <dbReference type="PIRSR" id="PIRSR602401-1"/>
    </source>
</evidence>
<dbReference type="AlphaFoldDB" id="A0A1E7F2I0"/>
<dbReference type="OrthoDB" id="45232at2759"/>
<dbReference type="PROSITE" id="PS00086">
    <property type="entry name" value="CYTOCHROME_P450"/>
    <property type="match status" value="1"/>
</dbReference>
<dbReference type="EMBL" id="KV784365">
    <property type="protein sequence ID" value="OEU12401.1"/>
    <property type="molecule type" value="Genomic_DNA"/>
</dbReference>
<dbReference type="Gene3D" id="1.10.630.10">
    <property type="entry name" value="Cytochrome P450"/>
    <property type="match status" value="1"/>
</dbReference>
<accession>A0A1E7F2I0</accession>
<dbReference type="PANTHER" id="PTHR24291">
    <property type="entry name" value="CYTOCHROME P450 FAMILY 4"/>
    <property type="match status" value="1"/>
</dbReference>
<dbReference type="GO" id="GO:0004497">
    <property type="term" value="F:monooxygenase activity"/>
    <property type="evidence" value="ECO:0007669"/>
    <property type="project" value="UniProtKB-KW"/>
</dbReference>
<dbReference type="CDD" id="cd00302">
    <property type="entry name" value="cytochrome_P450"/>
    <property type="match status" value="1"/>
</dbReference>
<evidence type="ECO:0000313" key="9">
    <source>
        <dbReference type="EMBL" id="OEU12401.1"/>
    </source>
</evidence>
<keyword evidence="3 7" id="KW-0479">Metal-binding</keyword>
<keyword evidence="2 7" id="KW-0349">Heme</keyword>
<name>A0A1E7F2I0_9STRA</name>
<dbReference type="PRINTS" id="PR00385">
    <property type="entry name" value="P450"/>
</dbReference>
<dbReference type="Proteomes" id="UP000095751">
    <property type="component" value="Unassembled WGS sequence"/>
</dbReference>
<evidence type="ECO:0000256" key="8">
    <source>
        <dbReference type="RuleBase" id="RU000461"/>
    </source>
</evidence>
<evidence type="ECO:0000256" key="5">
    <source>
        <dbReference type="ARBA" id="ARBA00023004"/>
    </source>
</evidence>
<feature type="binding site" description="axial binding residue" evidence="7">
    <location>
        <position position="399"/>
    </location>
    <ligand>
        <name>heme</name>
        <dbReference type="ChEBI" id="CHEBI:30413"/>
    </ligand>
    <ligandPart>
        <name>Fe</name>
        <dbReference type="ChEBI" id="CHEBI:18248"/>
    </ligandPart>
</feature>
<dbReference type="InterPro" id="IPR017972">
    <property type="entry name" value="Cyt_P450_CS"/>
</dbReference>